<dbReference type="EMBL" id="JBHSAY010000009">
    <property type="protein sequence ID" value="MFC4132314.1"/>
    <property type="molecule type" value="Genomic_DNA"/>
</dbReference>
<evidence type="ECO:0008006" key="3">
    <source>
        <dbReference type="Google" id="ProtNLM"/>
    </source>
</evidence>
<dbReference type="Proteomes" id="UP001595816">
    <property type="component" value="Unassembled WGS sequence"/>
</dbReference>
<protein>
    <recommendedName>
        <fullName evidence="3">Antitoxin</fullName>
    </recommendedName>
</protein>
<sequence>MDDLALDRLVAKTLVREYDWDEEDAEEAVAAWRDGGGEGGWDAAAIAEDIHRAAEEDD</sequence>
<comment type="caution">
    <text evidence="1">The sequence shown here is derived from an EMBL/GenBank/DDBJ whole genome shotgun (WGS) entry which is preliminary data.</text>
</comment>
<reference evidence="2" key="1">
    <citation type="journal article" date="2019" name="Int. J. Syst. Evol. Microbiol.">
        <title>The Global Catalogue of Microorganisms (GCM) 10K type strain sequencing project: providing services to taxonomists for standard genome sequencing and annotation.</title>
        <authorList>
            <consortium name="The Broad Institute Genomics Platform"/>
            <consortium name="The Broad Institute Genome Sequencing Center for Infectious Disease"/>
            <person name="Wu L."/>
            <person name="Ma J."/>
        </authorList>
    </citation>
    <scope>NUCLEOTIDE SEQUENCE [LARGE SCALE GENOMIC DNA]</scope>
    <source>
        <strain evidence="2">CGMCC 4.7289</strain>
    </source>
</reference>
<keyword evidence="2" id="KW-1185">Reference proteome</keyword>
<evidence type="ECO:0000313" key="2">
    <source>
        <dbReference type="Proteomes" id="UP001595816"/>
    </source>
</evidence>
<name>A0ABV8LRB7_9ACTN</name>
<accession>A0ABV8LRB7</accession>
<organism evidence="1 2">
    <name type="scientific">Hamadaea flava</name>
    <dbReference type="NCBI Taxonomy" id="1742688"/>
    <lineage>
        <taxon>Bacteria</taxon>
        <taxon>Bacillati</taxon>
        <taxon>Actinomycetota</taxon>
        <taxon>Actinomycetes</taxon>
        <taxon>Micromonosporales</taxon>
        <taxon>Micromonosporaceae</taxon>
        <taxon>Hamadaea</taxon>
    </lineage>
</organism>
<evidence type="ECO:0000313" key="1">
    <source>
        <dbReference type="EMBL" id="MFC4132314.1"/>
    </source>
</evidence>
<dbReference type="RefSeq" id="WP_253753469.1">
    <property type="nucleotide sequence ID" value="NZ_JAMZDZ010000001.1"/>
</dbReference>
<gene>
    <name evidence="1" type="ORF">ACFOZ4_17040</name>
</gene>
<proteinExistence type="predicted"/>